<protein>
    <recommendedName>
        <fullName evidence="4">superoxide dismutase</fullName>
        <ecNumber evidence="4">1.15.1.1</ecNumber>
    </recommendedName>
</protein>
<evidence type="ECO:0000256" key="2">
    <source>
        <dbReference type="ARBA" id="ARBA00004229"/>
    </source>
</evidence>
<reference evidence="11" key="1">
    <citation type="submission" date="2022-02" db="EMBL/GenBank/DDBJ databases">
        <authorList>
            <person name="Henning P.M."/>
            <person name="McCubbin A.G."/>
            <person name="Shore J.S."/>
        </authorList>
    </citation>
    <scope>NUCLEOTIDE SEQUENCE</scope>
    <source>
        <strain evidence="11">F60SS</strain>
        <tissue evidence="11">Leaves</tissue>
    </source>
</reference>
<keyword evidence="8" id="KW-0560">Oxidoreductase</keyword>
<dbReference type="PANTHER" id="PTHR42769">
    <property type="entry name" value="SUPEROXIDE DISMUTASE"/>
    <property type="match status" value="1"/>
</dbReference>
<evidence type="ECO:0000259" key="9">
    <source>
        <dbReference type="Pfam" id="PF00081"/>
    </source>
</evidence>
<dbReference type="AlphaFoldDB" id="A0A9Q0FHV4"/>
<gene>
    <name evidence="11" type="primary">FSD3</name>
    <name evidence="11" type="ORF">Tsubulata_036743</name>
</gene>
<feature type="domain" description="Manganese/iron superoxide dismutase N-terminal" evidence="9">
    <location>
        <begin position="62"/>
        <end position="146"/>
    </location>
</feature>
<dbReference type="EMBL" id="JAKUCV010005579">
    <property type="protein sequence ID" value="KAJ4830632.1"/>
    <property type="molecule type" value="Genomic_DNA"/>
</dbReference>
<dbReference type="InterPro" id="IPR019831">
    <property type="entry name" value="Mn/Fe_SOD_N"/>
</dbReference>
<dbReference type="GO" id="GO:0004784">
    <property type="term" value="F:superoxide dismutase activity"/>
    <property type="evidence" value="ECO:0007669"/>
    <property type="project" value="UniProtKB-EC"/>
</dbReference>
<accession>A0A9Q0FHV4</accession>
<evidence type="ECO:0000313" key="11">
    <source>
        <dbReference type="EMBL" id="KAJ4830632.1"/>
    </source>
</evidence>
<dbReference type="InterPro" id="IPR019832">
    <property type="entry name" value="Mn/Fe_SOD_C"/>
</dbReference>
<comment type="subcellular location">
    <subcellularLocation>
        <location evidence="2">Plastid</location>
        <location evidence="2">Chloroplast</location>
    </subcellularLocation>
</comment>
<keyword evidence="5" id="KW-0150">Chloroplast</keyword>
<dbReference type="FunFam" id="3.55.40.20:FF:000007">
    <property type="entry name" value="Superoxide dismutase"/>
    <property type="match status" value="1"/>
</dbReference>
<dbReference type="Gene3D" id="3.55.40.20">
    <property type="entry name" value="Iron/manganese superoxide dismutase, C-terminal domain"/>
    <property type="match status" value="1"/>
</dbReference>
<feature type="domain" description="Manganese/iron superoxide dismutase C-terminal" evidence="10">
    <location>
        <begin position="159"/>
        <end position="254"/>
    </location>
</feature>
<dbReference type="GO" id="GO:0042644">
    <property type="term" value="C:chloroplast nucleoid"/>
    <property type="evidence" value="ECO:0007669"/>
    <property type="project" value="TreeGrafter"/>
</dbReference>
<evidence type="ECO:0000256" key="1">
    <source>
        <dbReference type="ARBA" id="ARBA00001962"/>
    </source>
</evidence>
<keyword evidence="6" id="KW-0934">Plastid</keyword>
<dbReference type="SUPFAM" id="SSF54719">
    <property type="entry name" value="Fe,Mn superoxide dismutase (SOD), C-terminal domain"/>
    <property type="match status" value="1"/>
</dbReference>
<evidence type="ECO:0000256" key="5">
    <source>
        <dbReference type="ARBA" id="ARBA00022528"/>
    </source>
</evidence>
<evidence type="ECO:0000313" key="12">
    <source>
        <dbReference type="Proteomes" id="UP001141552"/>
    </source>
</evidence>
<dbReference type="InterPro" id="IPR036314">
    <property type="entry name" value="SOD_C_sf"/>
</dbReference>
<sequence length="275" mass="31569">MGLCSATSNPFPLSFQLQFPNFSSQFNNTLSPNHCKLPAPFVKKKKQLNGCQRASGKVVAYYNLKKPPYELDALEPYMSKRTVEVHWGEHHRNYVERLNKALGKDDVLYGYTLEELIKVAYRNGSPQFEFNDACQVWNHNFFWESMQPGGGGTPEMGALQQIEKDFGSYLNFREQFVLAALGTFSSGWVWLAVNSEERRLEIVTTKNAVTPIVFGYIPIIGLDMWEHAYYLDYKDDRWSYVTNFLDHLVSWDVVLLRMARAEAFVNLGEPNIPVA</sequence>
<dbReference type="SUPFAM" id="SSF46609">
    <property type="entry name" value="Fe,Mn superoxide dismutase (SOD), N-terminal domain"/>
    <property type="match status" value="1"/>
</dbReference>
<evidence type="ECO:0000256" key="8">
    <source>
        <dbReference type="ARBA" id="ARBA00023002"/>
    </source>
</evidence>
<dbReference type="InterPro" id="IPR036324">
    <property type="entry name" value="Mn/Fe_SOD_N_sf"/>
</dbReference>
<evidence type="ECO:0000259" key="10">
    <source>
        <dbReference type="Pfam" id="PF02777"/>
    </source>
</evidence>
<dbReference type="InterPro" id="IPR019833">
    <property type="entry name" value="Mn/Fe_SOD_BS"/>
</dbReference>
<evidence type="ECO:0000256" key="6">
    <source>
        <dbReference type="ARBA" id="ARBA00022640"/>
    </source>
</evidence>
<dbReference type="Pfam" id="PF02777">
    <property type="entry name" value="Sod_Fe_C"/>
    <property type="match status" value="1"/>
</dbReference>
<keyword evidence="7" id="KW-0479">Metal-binding</keyword>
<dbReference type="Pfam" id="PF00081">
    <property type="entry name" value="Sod_Fe_N"/>
    <property type="match status" value="1"/>
</dbReference>
<dbReference type="PRINTS" id="PR01703">
    <property type="entry name" value="MNSODISMTASE"/>
</dbReference>
<name>A0A9Q0FHV4_9ROSI</name>
<dbReference type="Proteomes" id="UP001141552">
    <property type="component" value="Unassembled WGS sequence"/>
</dbReference>
<proteinExistence type="inferred from homology"/>
<dbReference type="EC" id="1.15.1.1" evidence="4"/>
<dbReference type="GO" id="GO:0046872">
    <property type="term" value="F:metal ion binding"/>
    <property type="evidence" value="ECO:0007669"/>
    <property type="project" value="UniProtKB-KW"/>
</dbReference>
<dbReference type="InterPro" id="IPR001189">
    <property type="entry name" value="Mn/Fe_SOD"/>
</dbReference>
<dbReference type="PANTHER" id="PTHR42769:SF10">
    <property type="entry name" value="SUPEROXIDE DISMUTASE [FE] 3, CHLOROPLASTIC"/>
    <property type="match status" value="1"/>
</dbReference>
<comment type="cofactor">
    <cofactor evidence="1">
        <name>Fe cation</name>
        <dbReference type="ChEBI" id="CHEBI:24875"/>
    </cofactor>
</comment>
<comment type="caution">
    <text evidence="11">The sequence shown here is derived from an EMBL/GenBank/DDBJ whole genome shotgun (WGS) entry which is preliminary data.</text>
</comment>
<reference evidence="11" key="2">
    <citation type="journal article" date="2023" name="Plants (Basel)">
        <title>Annotation of the Turnera subulata (Passifloraceae) Draft Genome Reveals the S-Locus Evolved after the Divergence of Turneroideae from Passifloroideae in a Stepwise Manner.</title>
        <authorList>
            <person name="Henning P.M."/>
            <person name="Roalson E.H."/>
            <person name="Mir W."/>
            <person name="McCubbin A.G."/>
            <person name="Shore J.S."/>
        </authorList>
    </citation>
    <scope>NUCLEOTIDE SEQUENCE</scope>
    <source>
        <strain evidence="11">F60SS</strain>
    </source>
</reference>
<evidence type="ECO:0000256" key="3">
    <source>
        <dbReference type="ARBA" id="ARBA00008714"/>
    </source>
</evidence>
<keyword evidence="12" id="KW-1185">Reference proteome</keyword>
<evidence type="ECO:0000256" key="7">
    <source>
        <dbReference type="ARBA" id="ARBA00022723"/>
    </source>
</evidence>
<dbReference type="PROSITE" id="PS00088">
    <property type="entry name" value="SOD_MN"/>
    <property type="match status" value="1"/>
</dbReference>
<comment type="similarity">
    <text evidence="3">Belongs to the iron/manganese superoxide dismutase family.</text>
</comment>
<dbReference type="Gene3D" id="1.10.287.990">
    <property type="entry name" value="Fe,Mn superoxide dismutase (SOD) domain"/>
    <property type="match status" value="1"/>
</dbReference>
<organism evidence="11 12">
    <name type="scientific">Turnera subulata</name>
    <dbReference type="NCBI Taxonomy" id="218843"/>
    <lineage>
        <taxon>Eukaryota</taxon>
        <taxon>Viridiplantae</taxon>
        <taxon>Streptophyta</taxon>
        <taxon>Embryophyta</taxon>
        <taxon>Tracheophyta</taxon>
        <taxon>Spermatophyta</taxon>
        <taxon>Magnoliopsida</taxon>
        <taxon>eudicotyledons</taxon>
        <taxon>Gunneridae</taxon>
        <taxon>Pentapetalae</taxon>
        <taxon>rosids</taxon>
        <taxon>fabids</taxon>
        <taxon>Malpighiales</taxon>
        <taxon>Passifloraceae</taxon>
        <taxon>Turnera</taxon>
    </lineage>
</organism>
<evidence type="ECO:0000256" key="4">
    <source>
        <dbReference type="ARBA" id="ARBA00012682"/>
    </source>
</evidence>
<dbReference type="OrthoDB" id="239262at2759"/>